<protein>
    <recommendedName>
        <fullName evidence="3">Methyltransferase</fullName>
    </recommendedName>
</protein>
<sequence>MTISVRKLAASQTEAFDVEYISNEMFELVAKPIVERYSNDRPFNLLDVGGGNGIYADKVLEHFPAANVTVIEPEQTLLDKNRPHPRKSLLACTFQQASQQHQQDIIQFNWVLHHFVSNSYELTLQVQRAALTEAYQNLKPGGMVFIFENFYEGLWVSDMPGQVIYRLTASDSLKSVVARMGANTAGVGVCFHSESVWKSMLREAGFQEMYVTHCYEFGNLSPVKKACLGLKSQQVGFLVAVK</sequence>
<dbReference type="STRING" id="1219065.VPR01S_06_01790"/>
<dbReference type="EMBL" id="BATJ01000006">
    <property type="protein sequence ID" value="GAD67161.1"/>
    <property type="molecule type" value="Genomic_DNA"/>
</dbReference>
<name>U2ZHJ9_VIBPR</name>
<dbReference type="SUPFAM" id="SSF53335">
    <property type="entry name" value="S-adenosyl-L-methionine-dependent methyltransferases"/>
    <property type="match status" value="1"/>
</dbReference>
<reference evidence="1 2" key="1">
    <citation type="submission" date="2013-09" db="EMBL/GenBank/DDBJ databases">
        <title>Whole genome shotgun sequence of Vibrio proteolyticus NBRC 13287.</title>
        <authorList>
            <person name="Isaki S."/>
            <person name="Hosoyama A."/>
            <person name="Numata M."/>
            <person name="Hashimoto M."/>
            <person name="Hosoyama Y."/>
            <person name="Tsuchikane K."/>
            <person name="Noguchi M."/>
            <person name="Hirakata S."/>
            <person name="Ichikawa N."/>
            <person name="Ohji S."/>
            <person name="Yamazoe A."/>
            <person name="Fujita N."/>
        </authorList>
    </citation>
    <scope>NUCLEOTIDE SEQUENCE [LARGE SCALE GENOMIC DNA]</scope>
    <source>
        <strain evidence="1 2">NBRC 13287</strain>
    </source>
</reference>
<gene>
    <name evidence="1" type="ORF">VPR01S_06_01790</name>
</gene>
<dbReference type="CDD" id="cd02440">
    <property type="entry name" value="AdoMet_MTases"/>
    <property type="match status" value="1"/>
</dbReference>
<organism evidence="1 2">
    <name type="scientific">Vibrio proteolyticus NBRC 13287</name>
    <dbReference type="NCBI Taxonomy" id="1219065"/>
    <lineage>
        <taxon>Bacteria</taxon>
        <taxon>Pseudomonadati</taxon>
        <taxon>Pseudomonadota</taxon>
        <taxon>Gammaproteobacteria</taxon>
        <taxon>Vibrionales</taxon>
        <taxon>Vibrionaceae</taxon>
        <taxon>Vibrio</taxon>
    </lineage>
</organism>
<dbReference type="Gene3D" id="3.40.50.150">
    <property type="entry name" value="Vaccinia Virus protein VP39"/>
    <property type="match status" value="1"/>
</dbReference>
<evidence type="ECO:0008006" key="3">
    <source>
        <dbReference type="Google" id="ProtNLM"/>
    </source>
</evidence>
<evidence type="ECO:0000313" key="2">
    <source>
        <dbReference type="Proteomes" id="UP000016570"/>
    </source>
</evidence>
<accession>U2ZHJ9</accession>
<keyword evidence="2" id="KW-1185">Reference proteome</keyword>
<proteinExistence type="predicted"/>
<evidence type="ECO:0000313" key="1">
    <source>
        <dbReference type="EMBL" id="GAD67161.1"/>
    </source>
</evidence>
<dbReference type="RefSeq" id="WP_021705136.1">
    <property type="nucleotide sequence ID" value="NZ_BATJ01000006.1"/>
</dbReference>
<dbReference type="InterPro" id="IPR029063">
    <property type="entry name" value="SAM-dependent_MTases_sf"/>
</dbReference>
<dbReference type="Pfam" id="PF13489">
    <property type="entry name" value="Methyltransf_23"/>
    <property type="match status" value="1"/>
</dbReference>
<dbReference type="eggNOG" id="COG2226">
    <property type="taxonomic scope" value="Bacteria"/>
</dbReference>
<comment type="caution">
    <text evidence="1">The sequence shown here is derived from an EMBL/GenBank/DDBJ whole genome shotgun (WGS) entry which is preliminary data.</text>
</comment>
<dbReference type="AlphaFoldDB" id="U2ZHJ9"/>
<dbReference type="Proteomes" id="UP000016570">
    <property type="component" value="Unassembled WGS sequence"/>
</dbReference>